<name>A0A1M5XNC9_9RHOB</name>
<dbReference type="GO" id="GO:0005737">
    <property type="term" value="C:cytoplasm"/>
    <property type="evidence" value="ECO:0007669"/>
    <property type="project" value="TreeGrafter"/>
</dbReference>
<dbReference type="InterPro" id="IPR050772">
    <property type="entry name" value="Hydratase-Decarb/MhpD_sf"/>
</dbReference>
<sequence>MLSTKEQVIRAADALHEARITNQPTTPVRDLLAPGDVEGAYAVQRHNIDRRLTEGARMVGRKIGITTKAVQAQLGIDECDYGAIFADDFFREDEVIPANRVIQPMVEGEIAFVLGRDLTVGHPTLADVIGAIDYCLPAIEVVDSRVRDWDIQIVDTVADNASCVFVVLGGKPVRLSDVDLELCGMKMEIDGEIASTGIGAACLGSPLNATAWLAKKMVEVDLPLKAGDIVLSGALGPFQRVNPGSHVELRIAGLGKVQTRFAAVSEGTI</sequence>
<protein>
    <submittedName>
        <fullName evidence="3">2-keto-4-pentenoate hydratase</fullName>
    </submittedName>
</protein>
<dbReference type="GO" id="GO:0008684">
    <property type="term" value="F:2-oxopent-4-enoate hydratase activity"/>
    <property type="evidence" value="ECO:0007669"/>
    <property type="project" value="TreeGrafter"/>
</dbReference>
<dbReference type="InterPro" id="IPR036663">
    <property type="entry name" value="Fumarylacetoacetase_C_sf"/>
</dbReference>
<dbReference type="PANTHER" id="PTHR30143">
    <property type="entry name" value="ACID HYDRATASE"/>
    <property type="match status" value="1"/>
</dbReference>
<keyword evidence="4" id="KW-1185">Reference proteome</keyword>
<evidence type="ECO:0000313" key="4">
    <source>
        <dbReference type="Proteomes" id="UP000184221"/>
    </source>
</evidence>
<gene>
    <name evidence="3" type="ORF">SAMN05443551_4035</name>
</gene>
<organism evidence="3 4">
    <name type="scientific">Marivita hallyeonensis</name>
    <dbReference type="NCBI Taxonomy" id="996342"/>
    <lineage>
        <taxon>Bacteria</taxon>
        <taxon>Pseudomonadati</taxon>
        <taxon>Pseudomonadota</taxon>
        <taxon>Alphaproteobacteria</taxon>
        <taxon>Rhodobacterales</taxon>
        <taxon>Roseobacteraceae</taxon>
        <taxon>Marivita</taxon>
    </lineage>
</organism>
<dbReference type="RefSeq" id="WP_072779888.1">
    <property type="nucleotide sequence ID" value="NZ_FQXC01000007.1"/>
</dbReference>
<dbReference type="STRING" id="996342.SAMN05443551_4035"/>
<evidence type="ECO:0000313" key="3">
    <source>
        <dbReference type="EMBL" id="SHI01054.1"/>
    </source>
</evidence>
<reference evidence="3 4" key="1">
    <citation type="submission" date="2016-11" db="EMBL/GenBank/DDBJ databases">
        <authorList>
            <person name="Jaros S."/>
            <person name="Januszkiewicz K."/>
            <person name="Wedrychowicz H."/>
        </authorList>
    </citation>
    <scope>NUCLEOTIDE SEQUENCE [LARGE SCALE GENOMIC DNA]</scope>
    <source>
        <strain evidence="3 4">DSM 29431</strain>
    </source>
</reference>
<dbReference type="AlphaFoldDB" id="A0A1M5XNC9"/>
<proteinExistence type="predicted"/>
<dbReference type="InterPro" id="IPR011234">
    <property type="entry name" value="Fumarylacetoacetase-like_C"/>
</dbReference>
<keyword evidence="1" id="KW-0456">Lyase</keyword>
<dbReference type="Pfam" id="PF01557">
    <property type="entry name" value="FAA_hydrolase"/>
    <property type="match status" value="1"/>
</dbReference>
<evidence type="ECO:0000256" key="1">
    <source>
        <dbReference type="ARBA" id="ARBA00023239"/>
    </source>
</evidence>
<dbReference type="EMBL" id="FQXC01000007">
    <property type="protein sequence ID" value="SHI01054.1"/>
    <property type="molecule type" value="Genomic_DNA"/>
</dbReference>
<dbReference type="Proteomes" id="UP000184221">
    <property type="component" value="Unassembled WGS sequence"/>
</dbReference>
<dbReference type="PANTHER" id="PTHR30143:SF0">
    <property type="entry name" value="2-KETO-4-PENTENOATE HYDRATASE"/>
    <property type="match status" value="1"/>
</dbReference>
<accession>A0A1M5XNC9</accession>
<evidence type="ECO:0000259" key="2">
    <source>
        <dbReference type="Pfam" id="PF01557"/>
    </source>
</evidence>
<feature type="domain" description="Fumarylacetoacetase-like C-terminal" evidence="2">
    <location>
        <begin position="101"/>
        <end position="261"/>
    </location>
</feature>
<dbReference type="Gene3D" id="3.90.850.10">
    <property type="entry name" value="Fumarylacetoacetase-like, C-terminal domain"/>
    <property type="match status" value="1"/>
</dbReference>
<dbReference type="OrthoDB" id="9792137at2"/>
<dbReference type="SUPFAM" id="SSF56529">
    <property type="entry name" value="FAH"/>
    <property type="match status" value="1"/>
</dbReference>